<evidence type="ECO:0008006" key="4">
    <source>
        <dbReference type="Google" id="ProtNLM"/>
    </source>
</evidence>
<feature type="region of interest" description="Disordered" evidence="1">
    <location>
        <begin position="33"/>
        <end position="67"/>
    </location>
</feature>
<reference evidence="2 3" key="1">
    <citation type="submission" date="2019-04" db="EMBL/GenBank/DDBJ databases">
        <title>Genome sequence of Bacillus hwajinpoensis strain Y2.</title>
        <authorList>
            <person name="Fair J.L."/>
            <person name="Maclea K.S."/>
        </authorList>
    </citation>
    <scope>NUCLEOTIDE SEQUENCE [LARGE SCALE GENOMIC DNA]</scope>
    <source>
        <strain evidence="2 3">Y2</strain>
    </source>
</reference>
<protein>
    <recommendedName>
        <fullName evidence="4">YpjP-like protein</fullName>
    </recommendedName>
</protein>
<dbReference type="Proteomes" id="UP000310541">
    <property type="component" value="Unassembled WGS sequence"/>
</dbReference>
<organism evidence="2 3">
    <name type="scientific">Guptibacillus hwajinpoensis</name>
    <dbReference type="NCBI Taxonomy" id="208199"/>
    <lineage>
        <taxon>Bacteria</taxon>
        <taxon>Bacillati</taxon>
        <taxon>Bacillota</taxon>
        <taxon>Bacilli</taxon>
        <taxon>Bacillales</taxon>
        <taxon>Guptibacillaceae</taxon>
        <taxon>Guptibacillus</taxon>
    </lineage>
</organism>
<dbReference type="Pfam" id="PF14005">
    <property type="entry name" value="YpjP"/>
    <property type="match status" value="1"/>
</dbReference>
<dbReference type="RefSeq" id="WP_136945393.1">
    <property type="nucleotide sequence ID" value="NZ_SWFM01000001.1"/>
</dbReference>
<proteinExistence type="predicted"/>
<dbReference type="OrthoDB" id="2435352at2"/>
<feature type="compositionally biased region" description="Acidic residues" evidence="1">
    <location>
        <begin position="55"/>
        <end position="67"/>
    </location>
</feature>
<dbReference type="EMBL" id="SWFM01000001">
    <property type="protein sequence ID" value="TKD71518.1"/>
    <property type="molecule type" value="Genomic_DNA"/>
</dbReference>
<dbReference type="AlphaFoldDB" id="A0A4V5PZU9"/>
<name>A0A4V5PZU9_9BACL</name>
<dbReference type="InterPro" id="IPR025616">
    <property type="entry name" value="YpjP"/>
</dbReference>
<accession>A0A4V5PZU9</accession>
<comment type="caution">
    <text evidence="2">The sequence shown here is derived from an EMBL/GenBank/DDBJ whole genome shotgun (WGS) entry which is preliminary data.</text>
</comment>
<evidence type="ECO:0000313" key="2">
    <source>
        <dbReference type="EMBL" id="TKD71518.1"/>
    </source>
</evidence>
<sequence>MKSPLWMRKLFVAFVAVITLGTVIPTGYLAEDKTESSENYQDESYLRVEPRDELPDPTDNEGQDEMDWPSLAKYAPTSELLTGFVSYASLQSEEIGLAKFGETISNRVGSEYKDTIVPRMTEAIASSVELLDEETIRSLRLTDKPASGYGERIMHVYNEETGEDLLRFHVRRDHPPQDGYWFNFHYHDASDNFEEHYEVGKIYWDKNTPPKWLS</sequence>
<evidence type="ECO:0000256" key="1">
    <source>
        <dbReference type="SAM" id="MobiDB-lite"/>
    </source>
</evidence>
<evidence type="ECO:0000313" key="3">
    <source>
        <dbReference type="Proteomes" id="UP000310541"/>
    </source>
</evidence>
<feature type="compositionally biased region" description="Basic and acidic residues" evidence="1">
    <location>
        <begin position="44"/>
        <end position="54"/>
    </location>
</feature>
<gene>
    <name evidence="2" type="ORF">FBF83_01520</name>
</gene>